<dbReference type="SUPFAM" id="SSF48452">
    <property type="entry name" value="TPR-like"/>
    <property type="match status" value="1"/>
</dbReference>
<evidence type="ECO:0000256" key="1">
    <source>
        <dbReference type="ARBA" id="ARBA00022741"/>
    </source>
</evidence>
<dbReference type="Proteomes" id="UP000316298">
    <property type="component" value="Unassembled WGS sequence"/>
</dbReference>
<feature type="domain" description="Guanylate cyclase" evidence="3">
    <location>
        <begin position="9"/>
        <end position="134"/>
    </location>
</feature>
<dbReference type="InterPro" id="IPR001054">
    <property type="entry name" value="A/G_cyclase"/>
</dbReference>
<comment type="caution">
    <text evidence="4">The sequence shown here is derived from an EMBL/GenBank/DDBJ whole genome shotgun (WGS) entry which is preliminary data.</text>
</comment>
<dbReference type="RefSeq" id="WP_141858596.1">
    <property type="nucleotide sequence ID" value="NZ_VFMM01000002.1"/>
</dbReference>
<dbReference type="Gene3D" id="1.25.40.10">
    <property type="entry name" value="Tetratricopeptide repeat domain"/>
    <property type="match status" value="1"/>
</dbReference>
<dbReference type="PANTHER" id="PTHR16305:SF28">
    <property type="entry name" value="GUANYLATE CYCLASE DOMAIN-CONTAINING PROTEIN"/>
    <property type="match status" value="1"/>
</dbReference>
<evidence type="ECO:0000256" key="2">
    <source>
        <dbReference type="ARBA" id="ARBA00022840"/>
    </source>
</evidence>
<dbReference type="GO" id="GO:0009190">
    <property type="term" value="P:cyclic nucleotide biosynthetic process"/>
    <property type="evidence" value="ECO:0007669"/>
    <property type="project" value="InterPro"/>
</dbReference>
<dbReference type="OrthoDB" id="5476461at2"/>
<proteinExistence type="predicted"/>
<keyword evidence="1" id="KW-0547">Nucleotide-binding</keyword>
<organism evidence="4 5">
    <name type="scientific">Kribbella jejuensis</name>
    <dbReference type="NCBI Taxonomy" id="236068"/>
    <lineage>
        <taxon>Bacteria</taxon>
        <taxon>Bacillati</taxon>
        <taxon>Actinomycetota</taxon>
        <taxon>Actinomycetes</taxon>
        <taxon>Propionibacteriales</taxon>
        <taxon>Kribbellaceae</taxon>
        <taxon>Kribbella</taxon>
    </lineage>
</organism>
<gene>
    <name evidence="4" type="ORF">FB475_4587</name>
</gene>
<dbReference type="AlphaFoldDB" id="A0A542E8S1"/>
<evidence type="ECO:0000313" key="5">
    <source>
        <dbReference type="Proteomes" id="UP000316298"/>
    </source>
</evidence>
<sequence>MTEERKVVTVLFCDLVGFTAASESADPEDVRRWLAPYHSTLRQTVERYGGTVEKFAGDAILAVFGAPRSREDDAERAVRAGLAILDAVAALPNGPLEVRVGIETGEALVQVTARPELGEPFVTGLVVNLAARLQASAPIGAVVVGAGTYAATSRVFGYEPLEPVAAKGISRPVERWRAGPPRARFGADVIRDLSTPLVGRQRDLTLLCATFERAVAERVPQFVTLLGEPGIGKSRLVAEFGAWLDRRPEPVTWREGRCLPYGEAPFAPLAEIFKAQAGILDTEPPGQVAAKLDAILPDGTDRAWLRARVGPLVGAESSAQAGSVTQEESFAAWRQLLESFADQSPVVLVFEDLHWASDALLAFVDHLAEWLTDLPLLVLVTSRPELLERGPRWTRGVQNSLTVGLAPLADDETAQVLTNRFGGLDIPDEIRQRLVRRADGNPLYAEELARIVIDCGPDASGELPAGIAAIIAARLDTLDPGQKVLIAAAAVIGRVFWAEAVAALTGRTPADVVTALRELARKELVRPVRQSTMLGQHEYTFWHALTRDVAYSQLPRAARSASHLAAADWLELRCAACQAETPNLIAHHLTTALDLATALGDTAAVASIAPRARRYQLMAAEQAMNLDTSQAIALLDRALALTPERDPERPEVLTRWGWAAFLAGRLDDARAAYREAVAGFEASGDRHGLALALRASTYAMNNMAESLATVDRAVAMLEGLGPSEDLVQLLSGQASLRLVASRRAGAISAADRALRMAAEHGWAVPHRALEARGLARISQGDTGGLVDVKEALSALLDLGRGRDAAVTWLNYGWVLWQIEGPVVAEGELATAREFAVRRRLVELEQQIGCTVLQLMIETGRPEEAIAACRAQLADPGPAFTTLRRIEVLAALAVAELESGGRPDAVEPSSGSAAGPVTIREYAEEAYRLAVDAGWPDLIAVAASPAATVRALQDDRSGVLEILELLAGLSDLRGSLEFEARLPSLVRAALLAGHAGPAAALADLVEPVLPLREYSVGTAQALLAEHRGELETAAAGFSRAAADWGAFGNKLEQAHALRGLHRSTGDPDALVRAEQLFRTRDTPS</sequence>
<dbReference type="EMBL" id="VFMM01000002">
    <property type="protein sequence ID" value="TQJ11666.1"/>
    <property type="molecule type" value="Genomic_DNA"/>
</dbReference>
<keyword evidence="5" id="KW-1185">Reference proteome</keyword>
<dbReference type="Pfam" id="PF00211">
    <property type="entry name" value="Guanylate_cyc"/>
    <property type="match status" value="1"/>
</dbReference>
<dbReference type="Gene3D" id="3.30.70.1230">
    <property type="entry name" value="Nucleotide cyclase"/>
    <property type="match status" value="1"/>
</dbReference>
<dbReference type="GO" id="GO:0005524">
    <property type="term" value="F:ATP binding"/>
    <property type="evidence" value="ECO:0007669"/>
    <property type="project" value="UniProtKB-KW"/>
</dbReference>
<dbReference type="InterPro" id="IPR027417">
    <property type="entry name" value="P-loop_NTPase"/>
</dbReference>
<protein>
    <submittedName>
        <fullName evidence="4">Adenylate/guanylate cyclase</fullName>
    </submittedName>
</protein>
<accession>A0A542E8S1</accession>
<dbReference type="InterPro" id="IPR041664">
    <property type="entry name" value="AAA_16"/>
</dbReference>
<dbReference type="Pfam" id="PF13191">
    <property type="entry name" value="AAA_16"/>
    <property type="match status" value="1"/>
</dbReference>
<dbReference type="SUPFAM" id="SSF55073">
    <property type="entry name" value="Nucleotide cyclase"/>
    <property type="match status" value="1"/>
</dbReference>
<dbReference type="SMART" id="SM00044">
    <property type="entry name" value="CYCc"/>
    <property type="match status" value="1"/>
</dbReference>
<dbReference type="PROSITE" id="PS50125">
    <property type="entry name" value="GUANYLATE_CYCLASE_2"/>
    <property type="match status" value="1"/>
</dbReference>
<dbReference type="GO" id="GO:0004016">
    <property type="term" value="F:adenylate cyclase activity"/>
    <property type="evidence" value="ECO:0007669"/>
    <property type="project" value="TreeGrafter"/>
</dbReference>
<dbReference type="PANTHER" id="PTHR16305">
    <property type="entry name" value="TESTICULAR SOLUBLE ADENYLYL CYCLASE"/>
    <property type="match status" value="1"/>
</dbReference>
<name>A0A542E8S1_9ACTN</name>
<dbReference type="GO" id="GO:0005737">
    <property type="term" value="C:cytoplasm"/>
    <property type="evidence" value="ECO:0007669"/>
    <property type="project" value="TreeGrafter"/>
</dbReference>
<dbReference type="InterPro" id="IPR011990">
    <property type="entry name" value="TPR-like_helical_dom_sf"/>
</dbReference>
<dbReference type="InterPro" id="IPR029787">
    <property type="entry name" value="Nucleotide_cyclase"/>
</dbReference>
<dbReference type="GO" id="GO:0035556">
    <property type="term" value="P:intracellular signal transduction"/>
    <property type="evidence" value="ECO:0007669"/>
    <property type="project" value="InterPro"/>
</dbReference>
<keyword evidence="2" id="KW-0067">ATP-binding</keyword>
<evidence type="ECO:0000259" key="3">
    <source>
        <dbReference type="PROSITE" id="PS50125"/>
    </source>
</evidence>
<evidence type="ECO:0000313" key="4">
    <source>
        <dbReference type="EMBL" id="TQJ11666.1"/>
    </source>
</evidence>
<reference evidence="4 5" key="1">
    <citation type="submission" date="2019-06" db="EMBL/GenBank/DDBJ databases">
        <title>Sequencing the genomes of 1000 actinobacteria strains.</title>
        <authorList>
            <person name="Klenk H.-P."/>
        </authorList>
    </citation>
    <scope>NUCLEOTIDE SEQUENCE [LARGE SCALE GENOMIC DNA]</scope>
    <source>
        <strain evidence="4 5">DSM 17305</strain>
    </source>
</reference>
<dbReference type="CDD" id="cd07302">
    <property type="entry name" value="CHD"/>
    <property type="match status" value="1"/>
</dbReference>
<dbReference type="SUPFAM" id="SSF52540">
    <property type="entry name" value="P-loop containing nucleoside triphosphate hydrolases"/>
    <property type="match status" value="1"/>
</dbReference>